<dbReference type="KEGG" id="bsto:C0V70_03815"/>
<accession>A0A2K9NP01</accession>
<evidence type="ECO:0000313" key="2">
    <source>
        <dbReference type="Proteomes" id="UP000235584"/>
    </source>
</evidence>
<sequence>MKSLIATALLLASVSTFAAESAVDTFLSVLPLGSHSGVDDKGNACKVTVSEANFPAKAISVQAENADLKIFKVINDASEFMFRGYKKEFIQTDRYYVDSTRNSYVDRVVRTVVAGDELLYVVVANEITVNRDRKVELVECVVNL</sequence>
<organism evidence="1 2">
    <name type="scientific">Bacteriovorax stolpii</name>
    <name type="common">Bdellovibrio stolpii</name>
    <dbReference type="NCBI Taxonomy" id="960"/>
    <lineage>
        <taxon>Bacteria</taxon>
        <taxon>Pseudomonadati</taxon>
        <taxon>Bdellovibrionota</taxon>
        <taxon>Bacteriovoracia</taxon>
        <taxon>Bacteriovoracales</taxon>
        <taxon>Bacteriovoracaceae</taxon>
        <taxon>Bacteriovorax</taxon>
    </lineage>
</organism>
<dbReference type="AlphaFoldDB" id="A0A2K9NP01"/>
<protein>
    <submittedName>
        <fullName evidence="1">Uncharacterized protein</fullName>
    </submittedName>
</protein>
<dbReference type="RefSeq" id="WP_102242544.1">
    <property type="nucleotide sequence ID" value="NZ_CP025704.1"/>
</dbReference>
<name>A0A2K9NP01_BACTC</name>
<gene>
    <name evidence="1" type="ORF">C0V70_03815</name>
</gene>
<dbReference type="Proteomes" id="UP000235584">
    <property type="component" value="Chromosome"/>
</dbReference>
<reference evidence="1 2" key="1">
    <citation type="submission" date="2018-01" db="EMBL/GenBank/DDBJ databases">
        <title>Complete genome sequence of Bacteriovorax stolpii DSM12778.</title>
        <authorList>
            <person name="Tang B."/>
            <person name="Chang J."/>
        </authorList>
    </citation>
    <scope>NUCLEOTIDE SEQUENCE [LARGE SCALE GENOMIC DNA]</scope>
    <source>
        <strain evidence="1 2">DSM 12778</strain>
    </source>
</reference>
<evidence type="ECO:0000313" key="1">
    <source>
        <dbReference type="EMBL" id="AUN97249.1"/>
    </source>
</evidence>
<dbReference type="EMBL" id="CP025704">
    <property type="protein sequence ID" value="AUN97249.1"/>
    <property type="molecule type" value="Genomic_DNA"/>
</dbReference>
<keyword evidence="2" id="KW-1185">Reference proteome</keyword>
<proteinExistence type="predicted"/>